<sequence length="251" mass="29173">MNKILNISISCYMLLNSASNFQQFYLLKVLISLVHQCNYKQLKQIQQSVQLYNPSSETVSFVHRKHWLNLIEPLIEYSVDEIVPHSYWWKEVESNFFNSLSGVQQYRITNLFIIRNSKLEEQFESIRADINEDRLPFYVYHGSAPECLQQISKTGFKLPQELPDNVEVLDPGFFGNGIYHGFAADYAIQYSEKYKQGSNQIMMSCITSGKSYTVKKGHDKYGKNVNSAQILPLFIIQFKKVSNQIIEEEQP</sequence>
<dbReference type="InterPro" id="IPR012317">
    <property type="entry name" value="Poly(ADP-ribose)pol_cat_dom"/>
</dbReference>
<proteinExistence type="predicted"/>
<dbReference type="EMBL" id="CAJOBA010060624">
    <property type="protein sequence ID" value="CAF4325265.1"/>
    <property type="molecule type" value="Genomic_DNA"/>
</dbReference>
<dbReference type="Pfam" id="PF00644">
    <property type="entry name" value="PARP"/>
    <property type="match status" value="1"/>
</dbReference>
<organism evidence="3 4">
    <name type="scientific">Didymodactylos carnosus</name>
    <dbReference type="NCBI Taxonomy" id="1234261"/>
    <lineage>
        <taxon>Eukaryota</taxon>
        <taxon>Metazoa</taxon>
        <taxon>Spiralia</taxon>
        <taxon>Gnathifera</taxon>
        <taxon>Rotifera</taxon>
        <taxon>Eurotatoria</taxon>
        <taxon>Bdelloidea</taxon>
        <taxon>Philodinida</taxon>
        <taxon>Philodinidae</taxon>
        <taxon>Didymodactylos</taxon>
    </lineage>
</organism>
<dbReference type="SUPFAM" id="SSF56399">
    <property type="entry name" value="ADP-ribosylation"/>
    <property type="match status" value="1"/>
</dbReference>
<reference evidence="3" key="1">
    <citation type="submission" date="2021-02" db="EMBL/GenBank/DDBJ databases">
        <authorList>
            <person name="Nowell W R."/>
        </authorList>
    </citation>
    <scope>NUCLEOTIDE SEQUENCE</scope>
</reference>
<evidence type="ECO:0000313" key="2">
    <source>
        <dbReference type="EMBL" id="CAF1537460.1"/>
    </source>
</evidence>
<evidence type="ECO:0000313" key="3">
    <source>
        <dbReference type="EMBL" id="CAF4325265.1"/>
    </source>
</evidence>
<dbReference type="AlphaFoldDB" id="A0A8S2U7Q7"/>
<accession>A0A8S2U7Q7</accession>
<comment type="caution">
    <text evidence="3">The sequence shown here is derived from an EMBL/GenBank/DDBJ whole genome shotgun (WGS) entry which is preliminary data.</text>
</comment>
<dbReference type="Proteomes" id="UP000682733">
    <property type="component" value="Unassembled WGS sequence"/>
</dbReference>
<gene>
    <name evidence="2" type="ORF">OVA965_LOCUS38588</name>
    <name evidence="3" type="ORF">TMI583_LOCUS39786</name>
</gene>
<evidence type="ECO:0000259" key="1">
    <source>
        <dbReference type="Pfam" id="PF00644"/>
    </source>
</evidence>
<evidence type="ECO:0000313" key="4">
    <source>
        <dbReference type="Proteomes" id="UP000682733"/>
    </source>
</evidence>
<dbReference type="Proteomes" id="UP000677228">
    <property type="component" value="Unassembled WGS sequence"/>
</dbReference>
<dbReference type="Gene3D" id="3.90.228.10">
    <property type="match status" value="1"/>
</dbReference>
<feature type="domain" description="PARP catalytic" evidence="1">
    <location>
        <begin position="90"/>
        <end position="216"/>
    </location>
</feature>
<protein>
    <recommendedName>
        <fullName evidence="1">PARP catalytic domain-containing protein</fullName>
    </recommendedName>
</protein>
<dbReference type="GO" id="GO:0003950">
    <property type="term" value="F:NAD+ poly-ADP-ribosyltransferase activity"/>
    <property type="evidence" value="ECO:0007669"/>
    <property type="project" value="InterPro"/>
</dbReference>
<name>A0A8S2U7Q7_9BILA</name>
<dbReference type="EMBL" id="CAJNOK010038326">
    <property type="protein sequence ID" value="CAF1537460.1"/>
    <property type="molecule type" value="Genomic_DNA"/>
</dbReference>